<dbReference type="SUPFAM" id="SSF53098">
    <property type="entry name" value="Ribonuclease H-like"/>
    <property type="match status" value="1"/>
</dbReference>
<reference evidence="2 3" key="1">
    <citation type="journal article" date="2016" name="Mol. Biol. Evol.">
        <title>Comparative Genomics of Early-Diverging Mushroom-Forming Fungi Provides Insights into the Origins of Lignocellulose Decay Capabilities.</title>
        <authorList>
            <person name="Nagy L.G."/>
            <person name="Riley R."/>
            <person name="Tritt A."/>
            <person name="Adam C."/>
            <person name="Daum C."/>
            <person name="Floudas D."/>
            <person name="Sun H."/>
            <person name="Yadav J.S."/>
            <person name="Pangilinan J."/>
            <person name="Larsson K.H."/>
            <person name="Matsuura K."/>
            <person name="Barry K."/>
            <person name="Labutti K."/>
            <person name="Kuo R."/>
            <person name="Ohm R.A."/>
            <person name="Bhattacharya S.S."/>
            <person name="Shirouzu T."/>
            <person name="Yoshinaga Y."/>
            <person name="Martin F.M."/>
            <person name="Grigoriev I.V."/>
            <person name="Hibbett D.S."/>
        </authorList>
    </citation>
    <scope>NUCLEOTIDE SEQUENCE [LARGE SCALE GENOMIC DNA]</scope>
    <source>
        <strain evidence="2 3">CBS 109695</strain>
    </source>
</reference>
<organism evidence="2 3">
    <name type="scientific">Athelia psychrophila</name>
    <dbReference type="NCBI Taxonomy" id="1759441"/>
    <lineage>
        <taxon>Eukaryota</taxon>
        <taxon>Fungi</taxon>
        <taxon>Dikarya</taxon>
        <taxon>Basidiomycota</taxon>
        <taxon>Agaricomycotina</taxon>
        <taxon>Agaricomycetes</taxon>
        <taxon>Agaricomycetidae</taxon>
        <taxon>Atheliales</taxon>
        <taxon>Atheliaceae</taxon>
        <taxon>Athelia</taxon>
    </lineage>
</organism>
<dbReference type="Proteomes" id="UP000076532">
    <property type="component" value="Unassembled WGS sequence"/>
</dbReference>
<protein>
    <recommendedName>
        <fullName evidence="4">HAT C-terminal dimerisation domain-containing protein</fullName>
    </recommendedName>
</protein>
<gene>
    <name evidence="2" type="ORF">FIBSPDRAFT_954547</name>
</gene>
<name>A0A166J1D5_9AGAM</name>
<accession>A0A166J1D5</accession>
<evidence type="ECO:0000256" key="1">
    <source>
        <dbReference type="SAM" id="MobiDB-lite"/>
    </source>
</evidence>
<feature type="region of interest" description="Disordered" evidence="1">
    <location>
        <begin position="112"/>
        <end position="150"/>
    </location>
</feature>
<dbReference type="EMBL" id="KV417555">
    <property type="protein sequence ID" value="KZP20381.1"/>
    <property type="molecule type" value="Genomic_DNA"/>
</dbReference>
<keyword evidence="3" id="KW-1185">Reference proteome</keyword>
<dbReference type="OrthoDB" id="3051252at2759"/>
<evidence type="ECO:0000313" key="3">
    <source>
        <dbReference type="Proteomes" id="UP000076532"/>
    </source>
</evidence>
<proteinExistence type="predicted"/>
<feature type="compositionally biased region" description="Low complexity" evidence="1">
    <location>
        <begin position="129"/>
        <end position="144"/>
    </location>
</feature>
<evidence type="ECO:0008006" key="4">
    <source>
        <dbReference type="Google" id="ProtNLM"/>
    </source>
</evidence>
<evidence type="ECO:0000313" key="2">
    <source>
        <dbReference type="EMBL" id="KZP20381.1"/>
    </source>
</evidence>
<dbReference type="STRING" id="436010.A0A166J1D5"/>
<sequence length="500" mass="55168">MASGGDINGLWLFFHNSGVKQNASHWKVHRQSCVAYHERILEAAAVDDGLLLDAGTELLAKQARFEAACKSAGSLRGEKSVFITHILGHEHSGNNACSHAGKDAIDMARALRAASKAEKSTGSKHSHTESTSITTESSSSAPPSKKLKQPSIRTHMHTGTEMPFSAIQIKAIQDQALCAVISANLPFHVYKNPEVLNANLTQWTTHCITFLWLLLVKQALQNAVMELRPAIIKAQVGVATSAEHRHLTADAKEHCDVIENYSFWDGLEQVVRDIEPICYGTNINQKDSTRLDQILLTLAGMYLHFSEHPEPKVSAAMKKCLEKRWKDCDQQIFILALVLNPFEGLSRFGDSAGLNYIKLNGIVLRLYRRLHSRPDNLDGPELRGQKECAVSTAFFHFLALTGPFASWRDEAADFPSTDPITAWFAFQSILKVAELGEFALILLKVVASQGGVERIFSDLKVKQTHCRAHLRLAKLGKMTKVGADIKAKHQALGLAKTRGK</sequence>
<dbReference type="AlphaFoldDB" id="A0A166J1D5"/>
<dbReference type="InterPro" id="IPR012337">
    <property type="entry name" value="RNaseH-like_sf"/>
</dbReference>